<dbReference type="InterPro" id="IPR047951">
    <property type="entry name" value="Transpos_ISL3"/>
</dbReference>
<dbReference type="AlphaFoldDB" id="A0A9D2RN79"/>
<organism evidence="4 5">
    <name type="scientific">Candidatus Brachybacterium merdavium</name>
    <dbReference type="NCBI Taxonomy" id="2838513"/>
    <lineage>
        <taxon>Bacteria</taxon>
        <taxon>Bacillati</taxon>
        <taxon>Actinomycetota</taxon>
        <taxon>Actinomycetes</taxon>
        <taxon>Micrococcales</taxon>
        <taxon>Dermabacteraceae</taxon>
        <taxon>Brachybacterium</taxon>
    </lineage>
</organism>
<accession>A0A9D2RN79</accession>
<feature type="domain" description="Transposase IS204/IS1001/IS1096/IS1165 zinc-finger" evidence="3">
    <location>
        <begin position="46"/>
        <end position="88"/>
    </location>
</feature>
<feature type="domain" description="Transposase IS204/IS1001/IS1096/IS1165 helix-turn-helix" evidence="2">
    <location>
        <begin position="106"/>
        <end position="149"/>
    </location>
</feature>
<dbReference type="InterPro" id="IPR002560">
    <property type="entry name" value="Transposase_DDE"/>
</dbReference>
<reference evidence="4" key="2">
    <citation type="submission" date="2021-04" db="EMBL/GenBank/DDBJ databases">
        <authorList>
            <person name="Gilroy R."/>
        </authorList>
    </citation>
    <scope>NUCLEOTIDE SEQUENCE</scope>
    <source>
        <strain evidence="4">ChiHjej13B12-24818</strain>
    </source>
</reference>
<evidence type="ECO:0000313" key="5">
    <source>
        <dbReference type="Proteomes" id="UP000823823"/>
    </source>
</evidence>
<dbReference type="PANTHER" id="PTHR33498">
    <property type="entry name" value="TRANSPOSASE FOR INSERTION SEQUENCE ELEMENT IS1557"/>
    <property type="match status" value="1"/>
</dbReference>
<sequence>MCSQPRDGRDAASIVFDLPGYDVVDAVDLPLGGRRVVVQARARDEACPGCGVLSARVHAWARQHVTALPCGGDAVEVVVRKPRMVCAEPACPRRTFTQATDELPLRARCSRRLREQLVEAVVDSGRAVGEVAAAFGVAWWTVQNAIDAAAVTLPDADTVAVRELGIDEHRFARARFFREPQTRSWRRIEPWMSTFVDARTGQVLGVVDGRGSTGIQSWLEQRSLSWREGIKVVAIDPSAPFRAAITRALPRARVAVDHWHLVKLANQAVTTVRQRVSREQHGRRGRKNDPVWAHRMLLLRAGDRLSLRALRRLQDVFDRDDPTDEISAAWAVKEHTRMLLACNDIESATTARGQLGIAVLAADMPETWTLWNTINAWWDEIETFITTGVTNARTEAANTGVKHIKRTGRGYRNHDHYQARILLRSHRRTRRRRTLNQQGTTLKCE</sequence>
<proteinExistence type="predicted"/>
<dbReference type="InterPro" id="IPR032877">
    <property type="entry name" value="Transposase_HTH"/>
</dbReference>
<dbReference type="EMBL" id="DWZH01000038">
    <property type="protein sequence ID" value="HJB09890.1"/>
    <property type="molecule type" value="Genomic_DNA"/>
</dbReference>
<reference evidence="4" key="1">
    <citation type="journal article" date="2021" name="PeerJ">
        <title>Extensive microbial diversity within the chicken gut microbiome revealed by metagenomics and culture.</title>
        <authorList>
            <person name="Gilroy R."/>
            <person name="Ravi A."/>
            <person name="Getino M."/>
            <person name="Pursley I."/>
            <person name="Horton D.L."/>
            <person name="Alikhan N.F."/>
            <person name="Baker D."/>
            <person name="Gharbi K."/>
            <person name="Hall N."/>
            <person name="Watson M."/>
            <person name="Adriaenssens E.M."/>
            <person name="Foster-Nyarko E."/>
            <person name="Jarju S."/>
            <person name="Secka A."/>
            <person name="Antonio M."/>
            <person name="Oren A."/>
            <person name="Chaudhuri R.R."/>
            <person name="La Ragione R."/>
            <person name="Hildebrand F."/>
            <person name="Pallen M.J."/>
        </authorList>
    </citation>
    <scope>NUCLEOTIDE SEQUENCE</scope>
    <source>
        <strain evidence="4">ChiHjej13B12-24818</strain>
    </source>
</reference>
<dbReference type="Pfam" id="PF13542">
    <property type="entry name" value="HTH_Tnp_ISL3"/>
    <property type="match status" value="1"/>
</dbReference>
<evidence type="ECO:0000259" key="1">
    <source>
        <dbReference type="Pfam" id="PF01610"/>
    </source>
</evidence>
<comment type="caution">
    <text evidence="4">The sequence shown here is derived from an EMBL/GenBank/DDBJ whole genome shotgun (WGS) entry which is preliminary data.</text>
</comment>
<gene>
    <name evidence="4" type="ORF">H9786_05070</name>
</gene>
<dbReference type="InterPro" id="IPR029261">
    <property type="entry name" value="Transposase_Znf"/>
</dbReference>
<dbReference type="NCBIfam" id="NF033550">
    <property type="entry name" value="transpos_ISL3"/>
    <property type="match status" value="1"/>
</dbReference>
<dbReference type="Pfam" id="PF14690">
    <property type="entry name" value="Zn_ribbon_ISL3"/>
    <property type="match status" value="1"/>
</dbReference>
<feature type="domain" description="Transposase IS204/IS1001/IS1096/IS1165 DDE" evidence="1">
    <location>
        <begin position="187"/>
        <end position="421"/>
    </location>
</feature>
<evidence type="ECO:0000259" key="3">
    <source>
        <dbReference type="Pfam" id="PF14690"/>
    </source>
</evidence>
<evidence type="ECO:0000313" key="4">
    <source>
        <dbReference type="EMBL" id="HJB09890.1"/>
    </source>
</evidence>
<evidence type="ECO:0000259" key="2">
    <source>
        <dbReference type="Pfam" id="PF13542"/>
    </source>
</evidence>
<dbReference type="Pfam" id="PF01610">
    <property type="entry name" value="DDE_Tnp_ISL3"/>
    <property type="match status" value="1"/>
</dbReference>
<dbReference type="Proteomes" id="UP000823823">
    <property type="component" value="Unassembled WGS sequence"/>
</dbReference>
<name>A0A9D2RN79_9MICO</name>
<dbReference type="PANTHER" id="PTHR33498:SF1">
    <property type="entry name" value="TRANSPOSASE FOR INSERTION SEQUENCE ELEMENT IS1557"/>
    <property type="match status" value="1"/>
</dbReference>
<protein>
    <submittedName>
        <fullName evidence="4">ISL3 family transposase</fullName>
    </submittedName>
</protein>